<gene>
    <name evidence="1" type="ORF">O6H91_03G010200</name>
</gene>
<protein>
    <submittedName>
        <fullName evidence="1">Uncharacterized protein</fullName>
    </submittedName>
</protein>
<evidence type="ECO:0000313" key="2">
    <source>
        <dbReference type="Proteomes" id="UP001162992"/>
    </source>
</evidence>
<comment type="caution">
    <text evidence="1">The sequence shown here is derived from an EMBL/GenBank/DDBJ whole genome shotgun (WGS) entry which is preliminary data.</text>
</comment>
<organism evidence="1 2">
    <name type="scientific">Diphasiastrum complanatum</name>
    <name type="common">Issler's clubmoss</name>
    <name type="synonym">Lycopodium complanatum</name>
    <dbReference type="NCBI Taxonomy" id="34168"/>
    <lineage>
        <taxon>Eukaryota</taxon>
        <taxon>Viridiplantae</taxon>
        <taxon>Streptophyta</taxon>
        <taxon>Embryophyta</taxon>
        <taxon>Tracheophyta</taxon>
        <taxon>Lycopodiopsida</taxon>
        <taxon>Lycopodiales</taxon>
        <taxon>Lycopodiaceae</taxon>
        <taxon>Lycopodioideae</taxon>
        <taxon>Diphasiastrum</taxon>
    </lineage>
</organism>
<accession>A0ACC2E3I2</accession>
<reference evidence="2" key="1">
    <citation type="journal article" date="2024" name="Proc. Natl. Acad. Sci. U.S.A.">
        <title>Extraordinary preservation of gene collinearity over three hundred million years revealed in homosporous lycophytes.</title>
        <authorList>
            <person name="Li C."/>
            <person name="Wickell D."/>
            <person name="Kuo L.Y."/>
            <person name="Chen X."/>
            <person name="Nie B."/>
            <person name="Liao X."/>
            <person name="Peng D."/>
            <person name="Ji J."/>
            <person name="Jenkins J."/>
            <person name="Williams M."/>
            <person name="Shu S."/>
            <person name="Plott C."/>
            <person name="Barry K."/>
            <person name="Rajasekar S."/>
            <person name="Grimwood J."/>
            <person name="Han X."/>
            <person name="Sun S."/>
            <person name="Hou Z."/>
            <person name="He W."/>
            <person name="Dai G."/>
            <person name="Sun C."/>
            <person name="Schmutz J."/>
            <person name="Leebens-Mack J.H."/>
            <person name="Li F.W."/>
            <person name="Wang L."/>
        </authorList>
    </citation>
    <scope>NUCLEOTIDE SEQUENCE [LARGE SCALE GENOMIC DNA]</scope>
    <source>
        <strain evidence="2">cv. PW_Plant_1</strain>
    </source>
</reference>
<evidence type="ECO:0000313" key="1">
    <source>
        <dbReference type="EMBL" id="KAJ7561007.1"/>
    </source>
</evidence>
<sequence length="606" mass="66230">MRSEGFGLAMRWWLWNRKEEKQQPVKVVAKKWIGVFRKSSKKLQTSKQKDQNADHVNLPKVASSVPQPVPVTIKSSDLLTSQQDGFRTPSSVSPPSSPDDFQASSSAFPPSSPVAPQAGGDAEHPDHYSVSTSAIKVCPDQPNEVNSGSFAGPFAAAGPSLQNSYTKYADTRSVDSSVEVLVRIPGSIVHLIDEEGSEVLASGEFLLAKIVQNGNAIAVFARVGENFQWPVAKDETTVKLDASHYFFSLQIPAQEKKEGKTVPEYEKLSRGFHRHPSASKESGKSILFPFQSSPRPTAETISYGVTFTVEDNEESLKSLDRLLDQYSFFSKPRVVQEVPIESDEKDTAQEAGSTEKEKEDKTLSEVSILAGSPEKLATPVLTEEDEKQQSEEISTEYWTTIAPNVQQYNSRLARAIATGSGHIIRGIFWCSDATIFSLERGGAFMKCRLRQNSRLTQISPRTMNNIKRAKKISGMSEKVAKAVLSGVVMSTEFFTSFMVKSKTSRRFVKLLPGEVALVSLDAYAKIFEAVEVAGNHVWKKSSLVTSGIVSHRYGPQAAEFTQEGLAAAGHVFGTVWTVSQIRNAFNPGSAAKGPVLVKSVAKAAGW</sequence>
<name>A0ACC2E3I2_DIPCM</name>
<dbReference type="Proteomes" id="UP001162992">
    <property type="component" value="Chromosome 3"/>
</dbReference>
<proteinExistence type="predicted"/>
<dbReference type="EMBL" id="CM055094">
    <property type="protein sequence ID" value="KAJ7561007.1"/>
    <property type="molecule type" value="Genomic_DNA"/>
</dbReference>
<keyword evidence="2" id="KW-1185">Reference proteome</keyword>